<sequence length="130" mass="14262">MLPVLNVVTSSSPSVSRDWLGSWRSSTLAWWIPLAGLPAGLLAPVPLRAAVWSVALLWMGLACILNSRRCGRTHCRYTGPYYLSMIVPVLVIGFVVRSDGILPWIILGTGIVAGGKLIWWATERAWGRFS</sequence>
<proteinExistence type="predicted"/>
<feature type="transmembrane region" description="Helical" evidence="1">
    <location>
        <begin position="79"/>
        <end position="96"/>
    </location>
</feature>
<reference evidence="2 3" key="1">
    <citation type="submission" date="2015-11" db="EMBL/GenBank/DDBJ databases">
        <title>Draft Genome Sequence of the Strain BR 10303 (Bradyrhizobium sp.) isolated from nodules of Centrolobium paraense.</title>
        <authorList>
            <person name="Zelli J.E."/>
            <person name="Simoes-Araujo J.L."/>
            <person name="Barauna A.C."/>
            <person name="Silva K."/>
        </authorList>
    </citation>
    <scope>NUCLEOTIDE SEQUENCE [LARGE SCALE GENOMIC DNA]</scope>
    <source>
        <strain evidence="2 3">BR 10303</strain>
    </source>
</reference>
<keyword evidence="1" id="KW-1133">Transmembrane helix</keyword>
<accession>A0A109JWV2</accession>
<evidence type="ECO:0000313" key="2">
    <source>
        <dbReference type="EMBL" id="KWV56592.1"/>
    </source>
</evidence>
<evidence type="ECO:0000313" key="3">
    <source>
        <dbReference type="Proteomes" id="UP000057737"/>
    </source>
</evidence>
<name>A0A109JWV2_9BRAD</name>
<gene>
    <name evidence="2" type="ORF">AS156_04125</name>
</gene>
<evidence type="ECO:0000256" key="1">
    <source>
        <dbReference type="SAM" id="Phobius"/>
    </source>
</evidence>
<feature type="transmembrane region" description="Helical" evidence="1">
    <location>
        <begin position="49"/>
        <end position="67"/>
    </location>
</feature>
<dbReference type="OrthoDB" id="8239048at2"/>
<keyword evidence="1" id="KW-0472">Membrane</keyword>
<keyword evidence="3" id="KW-1185">Reference proteome</keyword>
<dbReference type="EMBL" id="LNCU01000048">
    <property type="protein sequence ID" value="KWV56592.1"/>
    <property type="molecule type" value="Genomic_DNA"/>
</dbReference>
<dbReference type="Proteomes" id="UP000057737">
    <property type="component" value="Unassembled WGS sequence"/>
</dbReference>
<keyword evidence="1" id="KW-0812">Transmembrane</keyword>
<dbReference type="AlphaFoldDB" id="A0A109JWV2"/>
<dbReference type="RefSeq" id="WP_066506419.1">
    <property type="nucleotide sequence ID" value="NZ_LNCU01000048.1"/>
</dbReference>
<feature type="transmembrane region" description="Helical" evidence="1">
    <location>
        <begin position="102"/>
        <end position="121"/>
    </location>
</feature>
<comment type="caution">
    <text evidence="2">The sequence shown here is derived from an EMBL/GenBank/DDBJ whole genome shotgun (WGS) entry which is preliminary data.</text>
</comment>
<organism evidence="2 3">
    <name type="scientific">Bradyrhizobium macuxiense</name>
    <dbReference type="NCBI Taxonomy" id="1755647"/>
    <lineage>
        <taxon>Bacteria</taxon>
        <taxon>Pseudomonadati</taxon>
        <taxon>Pseudomonadota</taxon>
        <taxon>Alphaproteobacteria</taxon>
        <taxon>Hyphomicrobiales</taxon>
        <taxon>Nitrobacteraceae</taxon>
        <taxon>Bradyrhizobium</taxon>
    </lineage>
</organism>
<protein>
    <submittedName>
        <fullName evidence="2">Uncharacterized protein</fullName>
    </submittedName>
</protein>